<keyword evidence="3" id="KW-1185">Reference proteome</keyword>
<dbReference type="InterPro" id="IPR036734">
    <property type="entry name" value="Neur_chan_lig-bd_sf"/>
</dbReference>
<proteinExistence type="predicted"/>
<evidence type="ECO:0000259" key="2">
    <source>
        <dbReference type="Pfam" id="PF02931"/>
    </source>
</evidence>
<evidence type="ECO:0000256" key="1">
    <source>
        <dbReference type="SAM" id="SignalP"/>
    </source>
</evidence>
<dbReference type="RefSeq" id="XP_013401393.1">
    <property type="nucleotide sequence ID" value="XM_013545939.1"/>
</dbReference>
<dbReference type="KEGG" id="lak:106167217"/>
<dbReference type="InParanoid" id="A0A1S3ITI1"/>
<dbReference type="GeneID" id="106167217"/>
<dbReference type="Pfam" id="PF02931">
    <property type="entry name" value="Neur_chan_LBD"/>
    <property type="match status" value="1"/>
</dbReference>
<evidence type="ECO:0000313" key="4">
    <source>
        <dbReference type="RefSeq" id="XP_013401393.1"/>
    </source>
</evidence>
<feature type="chain" id="PRO_5010299123" evidence="1">
    <location>
        <begin position="23"/>
        <end position="181"/>
    </location>
</feature>
<evidence type="ECO:0000313" key="3">
    <source>
        <dbReference type="Proteomes" id="UP000085678"/>
    </source>
</evidence>
<dbReference type="AlphaFoldDB" id="A0A1S3ITI1"/>
<dbReference type="Gene3D" id="2.70.170.10">
    <property type="entry name" value="Neurotransmitter-gated ion-channel ligand-binding domain"/>
    <property type="match status" value="1"/>
</dbReference>
<protein>
    <submittedName>
        <fullName evidence="4">Glycine receptor subunit alpha-1-like</fullName>
    </submittedName>
</protein>
<sequence>MMLNVEVMSFFIVLTYLGNSLADNHGNKSSYELKRDALLSLDHITFSNDYDRRIRPHLHKEIPTAVKVNLAINSFSEFNAAAMDFTVNLYLRQMWNDPRLQLNTSNLSDNVHRSGITLSDKAIGDVWVPDLFFSNEKQSWRHDITTPNILLRVTEEGNILYSQRSVVWSACGQCDFCWMLL</sequence>
<reference evidence="4" key="1">
    <citation type="submission" date="2025-08" db="UniProtKB">
        <authorList>
            <consortium name="RefSeq"/>
        </authorList>
    </citation>
    <scope>IDENTIFICATION</scope>
    <source>
        <tissue evidence="4">Gonads</tissue>
    </source>
</reference>
<keyword evidence="1" id="KW-0732">Signal</keyword>
<organism evidence="3 4">
    <name type="scientific">Lingula anatina</name>
    <name type="common">Brachiopod</name>
    <name type="synonym">Lingula unguis</name>
    <dbReference type="NCBI Taxonomy" id="7574"/>
    <lineage>
        <taxon>Eukaryota</taxon>
        <taxon>Metazoa</taxon>
        <taxon>Spiralia</taxon>
        <taxon>Lophotrochozoa</taxon>
        <taxon>Brachiopoda</taxon>
        <taxon>Linguliformea</taxon>
        <taxon>Lingulata</taxon>
        <taxon>Lingulida</taxon>
        <taxon>Linguloidea</taxon>
        <taxon>Lingulidae</taxon>
        <taxon>Lingula</taxon>
    </lineage>
</organism>
<dbReference type="GO" id="GO:0005230">
    <property type="term" value="F:extracellular ligand-gated monoatomic ion channel activity"/>
    <property type="evidence" value="ECO:0007669"/>
    <property type="project" value="InterPro"/>
</dbReference>
<feature type="domain" description="Neurotransmitter-gated ion-channel ligand-binding" evidence="2">
    <location>
        <begin position="47"/>
        <end position="171"/>
    </location>
</feature>
<dbReference type="InterPro" id="IPR006201">
    <property type="entry name" value="Neur_channel"/>
</dbReference>
<name>A0A1S3ITI1_LINAN</name>
<gene>
    <name evidence="4" type="primary">LOC106167217</name>
</gene>
<feature type="signal peptide" evidence="1">
    <location>
        <begin position="1"/>
        <end position="22"/>
    </location>
</feature>
<dbReference type="PANTHER" id="PTHR18945">
    <property type="entry name" value="NEUROTRANSMITTER GATED ION CHANNEL"/>
    <property type="match status" value="1"/>
</dbReference>
<dbReference type="InterPro" id="IPR006202">
    <property type="entry name" value="Neur_chan_lig-bd"/>
</dbReference>
<dbReference type="SUPFAM" id="SSF63712">
    <property type="entry name" value="Nicotinic receptor ligand binding domain-like"/>
    <property type="match status" value="1"/>
</dbReference>
<dbReference type="STRING" id="7574.A0A1S3ITI1"/>
<dbReference type="Proteomes" id="UP000085678">
    <property type="component" value="Unplaced"/>
</dbReference>
<dbReference type="GO" id="GO:0016020">
    <property type="term" value="C:membrane"/>
    <property type="evidence" value="ECO:0007669"/>
    <property type="project" value="InterPro"/>
</dbReference>
<dbReference type="OrthoDB" id="407674at2759"/>
<accession>A0A1S3ITI1</accession>
<dbReference type="GO" id="GO:0004888">
    <property type="term" value="F:transmembrane signaling receptor activity"/>
    <property type="evidence" value="ECO:0007669"/>
    <property type="project" value="InterPro"/>
</dbReference>